<feature type="non-terminal residue" evidence="1">
    <location>
        <position position="153"/>
    </location>
</feature>
<dbReference type="EMBL" id="LJCQ01000003">
    <property type="protein sequence ID" value="KPV47694.1"/>
    <property type="molecule type" value="Genomic_DNA"/>
</dbReference>
<evidence type="ECO:0000313" key="2">
    <source>
        <dbReference type="Proteomes" id="UP000050515"/>
    </source>
</evidence>
<sequence length="153" mass="17799">MATRENKVDKIMRSIAMEPMAIFYYAVKAKLFSLDYYDNIRETIKTRGVEMKNLEELAEIAVKLNAVSERDSNTDKTWILRDGFEVLEKMMVITKKPLDELYDVCAGQLYVEADRRLKYKYNPLENIGNFTKTLIKMINDDFHGKLPSGNLKT</sequence>
<dbReference type="Proteomes" id="UP000050515">
    <property type="component" value="Unassembled WGS sequence"/>
</dbReference>
<evidence type="ECO:0000313" key="1">
    <source>
        <dbReference type="EMBL" id="KPV47694.1"/>
    </source>
</evidence>
<protein>
    <submittedName>
        <fullName evidence="1">Uncharacterized protein</fullName>
    </submittedName>
</protein>
<proteinExistence type="predicted"/>
<comment type="caution">
    <text evidence="1">The sequence shown here is derived from an EMBL/GenBank/DDBJ whole genome shotgun (WGS) entry which is preliminary data.</text>
</comment>
<gene>
    <name evidence="1" type="ORF">SE19_00015</name>
</gene>
<reference evidence="1 2" key="1">
    <citation type="submission" date="2015-09" db="EMBL/GenBank/DDBJ databases">
        <title>Draft genome sequence of Acidiplasma aeolicum DSM 18409.</title>
        <authorList>
            <person name="Hemp J."/>
        </authorList>
    </citation>
    <scope>NUCLEOTIDE SEQUENCE [LARGE SCALE GENOMIC DNA]</scope>
    <source>
        <strain evidence="1 2">V</strain>
    </source>
</reference>
<dbReference type="AlphaFoldDB" id="A0A0P9EU47"/>
<organism evidence="1 2">
    <name type="scientific">Acidiplasma aeolicum</name>
    <dbReference type="NCBI Taxonomy" id="507754"/>
    <lineage>
        <taxon>Archaea</taxon>
        <taxon>Methanobacteriati</taxon>
        <taxon>Thermoplasmatota</taxon>
        <taxon>Thermoplasmata</taxon>
        <taxon>Thermoplasmatales</taxon>
        <taxon>Ferroplasmaceae</taxon>
        <taxon>Acidiplasma</taxon>
    </lineage>
</organism>
<accession>A0A0P9EU47</accession>
<name>A0A0P9EU47_9ARCH</name>